<dbReference type="InterPro" id="IPR000415">
    <property type="entry name" value="Nitroreductase-like"/>
</dbReference>
<dbReference type="PANTHER" id="PTHR43821">
    <property type="entry name" value="NAD(P)H NITROREDUCTASE YDJA-RELATED"/>
    <property type="match status" value="1"/>
</dbReference>
<dbReference type="SUPFAM" id="SSF55469">
    <property type="entry name" value="FMN-dependent nitroreductase-like"/>
    <property type="match status" value="1"/>
</dbReference>
<dbReference type="STRING" id="3068.D8TLT3"/>
<dbReference type="OrthoDB" id="41362at2759"/>
<dbReference type="AlphaFoldDB" id="D8TLT3"/>
<dbReference type="Gene3D" id="3.40.109.10">
    <property type="entry name" value="NADH Oxidase"/>
    <property type="match status" value="1"/>
</dbReference>
<proteinExistence type="predicted"/>
<dbReference type="InterPro" id="IPR052530">
    <property type="entry name" value="NAD(P)H_nitroreductase"/>
</dbReference>
<sequence>MASEGTEMEFCKDRQIQGMESRAVGSSVKSEVAILGLLLVSGAAGLATSSAAVTATMFLGGLTTWLIFTLPDYVQSQKRSSAGAATSTIPAAVPAKGGSGDATASQAPSSTAAAAAASLPSPDAVLALIKKRRSIFPKDYDGLQVPREELEMLLEAANWAPTHGQTEPWRFVVLEGESKREMEDLTMDLCRTRLPEEKAVKTLEKLQRKRDSTWGKVARESPEMKALLGLDPADRVMGFFTVGRIERERLEGYRASRGPWLDKVTWRS</sequence>
<name>D8TLT3_VOLCA</name>
<evidence type="ECO:0000313" key="2">
    <source>
        <dbReference type="EMBL" id="EFJ51386.1"/>
    </source>
</evidence>
<dbReference type="Pfam" id="PF00881">
    <property type="entry name" value="Nitroreductase"/>
    <property type="match status" value="1"/>
</dbReference>
<dbReference type="GO" id="GO:0016491">
    <property type="term" value="F:oxidoreductase activity"/>
    <property type="evidence" value="ECO:0007669"/>
    <property type="project" value="InterPro"/>
</dbReference>
<dbReference type="KEGG" id="vcn:VOLCADRAFT_87619"/>
<dbReference type="GeneID" id="9620435"/>
<dbReference type="PANTHER" id="PTHR43821:SF1">
    <property type="entry name" value="NAD(P)H NITROREDUCTASE YDJA-RELATED"/>
    <property type="match status" value="1"/>
</dbReference>
<dbReference type="InterPro" id="IPR029479">
    <property type="entry name" value="Nitroreductase"/>
</dbReference>
<gene>
    <name evidence="2" type="ORF">VOLCADRAFT_87619</name>
</gene>
<accession>D8TLT3</accession>
<dbReference type="RefSeq" id="XP_002947338.1">
    <property type="nucleotide sequence ID" value="XM_002947292.1"/>
</dbReference>
<reference evidence="2 3" key="1">
    <citation type="journal article" date="2010" name="Science">
        <title>Genomic analysis of organismal complexity in the multicellular green alga Volvox carteri.</title>
        <authorList>
            <person name="Prochnik S.E."/>
            <person name="Umen J."/>
            <person name="Nedelcu A.M."/>
            <person name="Hallmann A."/>
            <person name="Miller S.M."/>
            <person name="Nishii I."/>
            <person name="Ferris P."/>
            <person name="Kuo A."/>
            <person name="Mitros T."/>
            <person name="Fritz-Laylin L.K."/>
            <person name="Hellsten U."/>
            <person name="Chapman J."/>
            <person name="Simakov O."/>
            <person name="Rensing S.A."/>
            <person name="Terry A."/>
            <person name="Pangilinan J."/>
            <person name="Kapitonov V."/>
            <person name="Jurka J."/>
            <person name="Salamov A."/>
            <person name="Shapiro H."/>
            <person name="Schmutz J."/>
            <person name="Grimwood J."/>
            <person name="Lindquist E."/>
            <person name="Lucas S."/>
            <person name="Grigoriev I.V."/>
            <person name="Schmitt R."/>
            <person name="Kirk D."/>
            <person name="Rokhsar D.S."/>
        </authorList>
    </citation>
    <scope>NUCLEOTIDE SEQUENCE [LARGE SCALE GENOMIC DNA]</scope>
    <source>
        <strain evidence="3">f. Nagariensis / Eve</strain>
    </source>
</reference>
<keyword evidence="3" id="KW-1185">Reference proteome</keyword>
<dbReference type="eggNOG" id="ENOG502RYYB">
    <property type="taxonomic scope" value="Eukaryota"/>
</dbReference>
<dbReference type="EMBL" id="GL378327">
    <property type="protein sequence ID" value="EFJ51386.1"/>
    <property type="molecule type" value="Genomic_DNA"/>
</dbReference>
<evidence type="ECO:0000259" key="1">
    <source>
        <dbReference type="Pfam" id="PF00881"/>
    </source>
</evidence>
<protein>
    <recommendedName>
        <fullName evidence="1">Nitroreductase domain-containing protein</fullName>
    </recommendedName>
</protein>
<dbReference type="Proteomes" id="UP000001058">
    <property type="component" value="Unassembled WGS sequence"/>
</dbReference>
<organism evidence="3">
    <name type="scientific">Volvox carteri f. nagariensis</name>
    <dbReference type="NCBI Taxonomy" id="3068"/>
    <lineage>
        <taxon>Eukaryota</taxon>
        <taxon>Viridiplantae</taxon>
        <taxon>Chlorophyta</taxon>
        <taxon>core chlorophytes</taxon>
        <taxon>Chlorophyceae</taxon>
        <taxon>CS clade</taxon>
        <taxon>Chlamydomonadales</taxon>
        <taxon>Volvocaceae</taxon>
        <taxon>Volvox</taxon>
    </lineage>
</organism>
<evidence type="ECO:0000313" key="3">
    <source>
        <dbReference type="Proteomes" id="UP000001058"/>
    </source>
</evidence>
<dbReference type="InParanoid" id="D8TLT3"/>
<feature type="domain" description="Nitroreductase" evidence="1">
    <location>
        <begin position="129"/>
        <end position="198"/>
    </location>
</feature>